<dbReference type="AlphaFoldDB" id="A0A4Y2V0I6"/>
<name>A0A4Y2V0I6_ARAVE</name>
<accession>A0A4Y2V0I6</accession>
<organism evidence="1 2">
    <name type="scientific">Araneus ventricosus</name>
    <name type="common">Orbweaver spider</name>
    <name type="synonym">Epeira ventricosa</name>
    <dbReference type="NCBI Taxonomy" id="182803"/>
    <lineage>
        <taxon>Eukaryota</taxon>
        <taxon>Metazoa</taxon>
        <taxon>Ecdysozoa</taxon>
        <taxon>Arthropoda</taxon>
        <taxon>Chelicerata</taxon>
        <taxon>Arachnida</taxon>
        <taxon>Araneae</taxon>
        <taxon>Araneomorphae</taxon>
        <taxon>Entelegynae</taxon>
        <taxon>Araneoidea</taxon>
        <taxon>Araneidae</taxon>
        <taxon>Araneus</taxon>
    </lineage>
</organism>
<gene>
    <name evidence="1" type="ORF">AVEN_44794_1</name>
</gene>
<dbReference type="EMBL" id="BGPR01041708">
    <property type="protein sequence ID" value="GBO18042.1"/>
    <property type="molecule type" value="Genomic_DNA"/>
</dbReference>
<evidence type="ECO:0000313" key="2">
    <source>
        <dbReference type="Proteomes" id="UP000499080"/>
    </source>
</evidence>
<protein>
    <submittedName>
        <fullName evidence="1">Uncharacterized protein</fullName>
    </submittedName>
</protein>
<reference evidence="1 2" key="1">
    <citation type="journal article" date="2019" name="Sci. Rep.">
        <title>Orb-weaving spider Araneus ventricosus genome elucidates the spidroin gene catalogue.</title>
        <authorList>
            <person name="Kono N."/>
            <person name="Nakamura H."/>
            <person name="Ohtoshi R."/>
            <person name="Moran D.A.P."/>
            <person name="Shinohara A."/>
            <person name="Yoshida Y."/>
            <person name="Fujiwara M."/>
            <person name="Mori M."/>
            <person name="Tomita M."/>
            <person name="Arakawa K."/>
        </authorList>
    </citation>
    <scope>NUCLEOTIDE SEQUENCE [LARGE SCALE GENOMIC DNA]</scope>
</reference>
<proteinExistence type="predicted"/>
<keyword evidence="2" id="KW-1185">Reference proteome</keyword>
<evidence type="ECO:0000313" key="1">
    <source>
        <dbReference type="EMBL" id="GBO18042.1"/>
    </source>
</evidence>
<dbReference type="Proteomes" id="UP000499080">
    <property type="component" value="Unassembled WGS sequence"/>
</dbReference>
<comment type="caution">
    <text evidence="1">The sequence shown here is derived from an EMBL/GenBank/DDBJ whole genome shotgun (WGS) entry which is preliminary data.</text>
</comment>
<sequence>MVTLLIPHTAQTSPLLIFISFCNFKVSLSGKKFQDDKALKEDVTTWLESEAVSFFDRGMQNINASLKMCLNTDGIYVWCVPQFTIKYFVPLRAGFYPIGRIAFKCARTYGNPTHTPYSP</sequence>